<keyword evidence="2" id="KW-1185">Reference proteome</keyword>
<organism evidence="1 2">
    <name type="scientific">Saccharicrinis fermentans DSM 9555 = JCM 21142</name>
    <dbReference type="NCBI Taxonomy" id="869213"/>
    <lineage>
        <taxon>Bacteria</taxon>
        <taxon>Pseudomonadati</taxon>
        <taxon>Bacteroidota</taxon>
        <taxon>Bacteroidia</taxon>
        <taxon>Marinilabiliales</taxon>
        <taxon>Marinilabiliaceae</taxon>
        <taxon>Saccharicrinis</taxon>
    </lineage>
</organism>
<dbReference type="Proteomes" id="UP000019402">
    <property type="component" value="Unassembled WGS sequence"/>
</dbReference>
<sequence length="260" mass="30561">MILKKENFINLNESELDEAIYRIFPIERAVQLFENKELVMPTIKAWEDVYENFFLKSNFSEGDEVFSIEEDEGNFCFGQCWSFIEDSDAMWRIYSHDKQSVRIKTTLRKLLNCLNSSCSMQVGLNYVFDASVYIGKVEYRAIEQIEEWASNQKVCKNNIQKSVVESLCVKRDSFKHEEEARILYFTDDSDSKIIKKTPNHLIGFQINPMELIDEIAFDPRAEQSFYNAYKNHLATEFSFPKSRIVKSNLYDFTPLTFIIN</sequence>
<dbReference type="STRING" id="869213.GCA_000517085_02878"/>
<evidence type="ECO:0000313" key="2">
    <source>
        <dbReference type="Proteomes" id="UP000019402"/>
    </source>
</evidence>
<gene>
    <name evidence="1" type="ORF">JCM21142_104548</name>
</gene>
<comment type="caution">
    <text evidence="1">The sequence shown here is derived from an EMBL/GenBank/DDBJ whole genome shotgun (WGS) entry which is preliminary data.</text>
</comment>
<evidence type="ECO:0000313" key="1">
    <source>
        <dbReference type="EMBL" id="GAF05795.1"/>
    </source>
</evidence>
<proteinExistence type="predicted"/>
<dbReference type="AlphaFoldDB" id="W7Y4G9"/>
<accession>W7Y4G9</accession>
<dbReference type="Pfam" id="PF11185">
    <property type="entry name" value="DUF2971"/>
    <property type="match status" value="1"/>
</dbReference>
<dbReference type="eggNOG" id="ENOG50332IA">
    <property type="taxonomic scope" value="Bacteria"/>
</dbReference>
<dbReference type="EMBL" id="BAMD01000127">
    <property type="protein sequence ID" value="GAF05795.1"/>
    <property type="molecule type" value="Genomic_DNA"/>
</dbReference>
<protein>
    <recommendedName>
        <fullName evidence="3">DUF2971 domain-containing protein</fullName>
    </recommendedName>
</protein>
<dbReference type="InterPro" id="IPR021352">
    <property type="entry name" value="DUF2971"/>
</dbReference>
<reference evidence="1 2" key="1">
    <citation type="journal article" date="2014" name="Genome Announc.">
        <title>Draft Genome Sequence of Cytophaga fermentans JCM 21142T, a Facultative Anaerobe Isolated from Marine Mud.</title>
        <authorList>
            <person name="Starns D."/>
            <person name="Oshima K."/>
            <person name="Suda W."/>
            <person name="Iino T."/>
            <person name="Yuki M."/>
            <person name="Inoue J."/>
            <person name="Kitamura K."/>
            <person name="Iida T."/>
            <person name="Darby A."/>
            <person name="Hattori M."/>
            <person name="Ohkuma M."/>
        </authorList>
    </citation>
    <scope>NUCLEOTIDE SEQUENCE [LARGE SCALE GENOMIC DNA]</scope>
    <source>
        <strain evidence="1 2">JCM 21142</strain>
    </source>
</reference>
<name>W7Y4G9_9BACT</name>
<evidence type="ECO:0008006" key="3">
    <source>
        <dbReference type="Google" id="ProtNLM"/>
    </source>
</evidence>